<keyword evidence="2" id="KW-0808">Transferase</keyword>
<comment type="caution">
    <text evidence="2">The sequence shown here is derived from an EMBL/GenBank/DDBJ whole genome shotgun (WGS) entry which is preliminary data.</text>
</comment>
<gene>
    <name evidence="2" type="ORF">MS5N3_23010</name>
</gene>
<dbReference type="Proteomes" id="UP000340077">
    <property type="component" value="Unassembled WGS sequence"/>
</dbReference>
<evidence type="ECO:0000313" key="3">
    <source>
        <dbReference type="Proteomes" id="UP000340077"/>
    </source>
</evidence>
<evidence type="ECO:0000259" key="1">
    <source>
        <dbReference type="PROSITE" id="PS51186"/>
    </source>
</evidence>
<dbReference type="CDD" id="cd04301">
    <property type="entry name" value="NAT_SF"/>
    <property type="match status" value="1"/>
</dbReference>
<dbReference type="AlphaFoldDB" id="A0A5M3PPM0"/>
<accession>A0A5M3PPM0</accession>
<dbReference type="InterPro" id="IPR016181">
    <property type="entry name" value="Acyl_CoA_acyltransferase"/>
</dbReference>
<dbReference type="RefSeq" id="WP_069184869.1">
    <property type="nucleotide sequence ID" value="NZ_BGZH01000002.1"/>
</dbReference>
<dbReference type="SUPFAM" id="SSF55729">
    <property type="entry name" value="Acyl-CoA N-acyltransferases (Nat)"/>
    <property type="match status" value="1"/>
</dbReference>
<evidence type="ECO:0000313" key="2">
    <source>
        <dbReference type="EMBL" id="GBO84850.1"/>
    </source>
</evidence>
<proteinExistence type="predicted"/>
<reference evidence="2 3" key="1">
    <citation type="journal article" date="2019" name="J. Gen. Appl. Microbiol.">
        <title>Aerobic degradation of cis-dichloroethene by the marine bacterium Marinobacter salsuginis strain 5N-3.</title>
        <authorList>
            <person name="Inoue Y."/>
            <person name="Fukunaga Y."/>
            <person name="Katsumata H."/>
            <person name="Ohji S."/>
            <person name="Hosoyama A."/>
            <person name="Mori K."/>
            <person name="Ando K."/>
        </authorList>
    </citation>
    <scope>NUCLEOTIDE SEQUENCE [LARGE SCALE GENOMIC DNA]</scope>
    <source>
        <strain evidence="2 3">5N-3</strain>
    </source>
</reference>
<name>A0A5M3PPM0_9GAMM</name>
<protein>
    <submittedName>
        <fullName evidence="2">N-acetyltransferase</fullName>
    </submittedName>
</protein>
<dbReference type="Gene3D" id="3.40.630.30">
    <property type="match status" value="1"/>
</dbReference>
<sequence>MEFSSHFKGLEQDIKDLVIASFTDSEGSDEGELIGELVRNVLSDTAPDDIQVFLARAGDELVGAAVFTRLTYPDDHRVVFLLSPMVVATRWQGKAVGQRLLTHALDSLREGGVDVAITYGDPAFYGKVGFKPLSQSIARPPLPLSQPEGWIGQSLTKEPLAALSGTSFCVAALNDPSFW</sequence>
<dbReference type="Pfam" id="PF13508">
    <property type="entry name" value="Acetyltransf_7"/>
    <property type="match status" value="1"/>
</dbReference>
<dbReference type="PROSITE" id="PS51186">
    <property type="entry name" value="GNAT"/>
    <property type="match status" value="1"/>
</dbReference>
<organism evidence="2 3">
    <name type="scientific">Marinobacter salsuginis</name>
    <dbReference type="NCBI Taxonomy" id="418719"/>
    <lineage>
        <taxon>Bacteria</taxon>
        <taxon>Pseudomonadati</taxon>
        <taxon>Pseudomonadota</taxon>
        <taxon>Gammaproteobacteria</taxon>
        <taxon>Pseudomonadales</taxon>
        <taxon>Marinobacteraceae</taxon>
        <taxon>Marinobacter</taxon>
    </lineage>
</organism>
<dbReference type="GO" id="GO:0016747">
    <property type="term" value="F:acyltransferase activity, transferring groups other than amino-acyl groups"/>
    <property type="evidence" value="ECO:0007669"/>
    <property type="project" value="InterPro"/>
</dbReference>
<dbReference type="InterPro" id="IPR000182">
    <property type="entry name" value="GNAT_dom"/>
</dbReference>
<keyword evidence="3" id="KW-1185">Reference proteome</keyword>
<dbReference type="EMBL" id="BGZH01000002">
    <property type="protein sequence ID" value="GBO84850.1"/>
    <property type="molecule type" value="Genomic_DNA"/>
</dbReference>
<feature type="domain" description="N-acetyltransferase" evidence="1">
    <location>
        <begin position="5"/>
        <end position="149"/>
    </location>
</feature>